<protein>
    <recommendedName>
        <fullName evidence="4">Protein-L-isoaspartate O-methyltransferase</fullName>
        <ecNumber evidence="3">2.1.1.77</ecNumber>
    </recommendedName>
    <alternativeName>
        <fullName evidence="11">L-isoaspartyl protein carboxyl methyltransferase</fullName>
    </alternativeName>
    <alternativeName>
        <fullName evidence="9">Protein L-isoaspartyl methyltransferase</fullName>
    </alternativeName>
    <alternativeName>
        <fullName evidence="10">Protein-beta-aspartate methyltransferase</fullName>
    </alternativeName>
</protein>
<evidence type="ECO:0000256" key="10">
    <source>
        <dbReference type="ARBA" id="ARBA00031323"/>
    </source>
</evidence>
<keyword evidence="7" id="KW-0808">Transferase</keyword>
<dbReference type="PANTHER" id="PTHR11579">
    <property type="entry name" value="PROTEIN-L-ISOASPARTATE O-METHYLTRANSFERASE"/>
    <property type="match status" value="1"/>
</dbReference>
<sequence length="359" mass="38754">MTDPNSHTSAALRARFAAALGEGGRQSQWLAAFADVPREHFVPSFYRQDAEGRWYEVSEEDPGYLEAVYSDTALTTQLDAHGVPTSSSSEPGLMLAMLDALDAEPGHRLFELGLGTGYNAALASSLLGSDNVVSVDVDPSLVRRARRNLERGRYRPRVYAGDGAEGRPDRAPYDRVIATAALRRIPPALLAQARPGAVVVAPVGFGVARLVVSEHGEATGRFLPVPAYFMPRRGPARPPDFAGLETQAGRATSVRVADLLDRLKFPLSLALPGYRSCSWRDDEGEVTGVGLWTEDGSTATLHASGRARQIGPRRLWDAVEELSSVFPDGTPAREDFGLTVTPAGQRVWYGEADGRSWAL</sequence>
<dbReference type="RefSeq" id="WP_265544219.1">
    <property type="nucleotide sequence ID" value="NZ_CP098740.1"/>
</dbReference>
<dbReference type="Pfam" id="PF01135">
    <property type="entry name" value="PCMT"/>
    <property type="match status" value="1"/>
</dbReference>
<evidence type="ECO:0000313" key="12">
    <source>
        <dbReference type="EMBL" id="UZK56123.1"/>
    </source>
</evidence>
<dbReference type="InterPro" id="IPR000682">
    <property type="entry name" value="PCMT"/>
</dbReference>
<gene>
    <name evidence="12" type="ORF">NEH16_20255</name>
</gene>
<organism evidence="12 13">
    <name type="scientific">Streptomyces drozdowiczii</name>
    <dbReference type="NCBI Taxonomy" id="202862"/>
    <lineage>
        <taxon>Bacteria</taxon>
        <taxon>Bacillati</taxon>
        <taxon>Actinomycetota</taxon>
        <taxon>Actinomycetes</taxon>
        <taxon>Kitasatosporales</taxon>
        <taxon>Streptomycetaceae</taxon>
        <taxon>Streptomyces</taxon>
    </lineage>
</organism>
<evidence type="ECO:0000256" key="9">
    <source>
        <dbReference type="ARBA" id="ARBA00030757"/>
    </source>
</evidence>
<evidence type="ECO:0000256" key="5">
    <source>
        <dbReference type="ARBA" id="ARBA00022490"/>
    </source>
</evidence>
<dbReference type="SUPFAM" id="SSF53335">
    <property type="entry name" value="S-adenosyl-L-methionine-dependent methyltransferases"/>
    <property type="match status" value="1"/>
</dbReference>
<evidence type="ECO:0000256" key="7">
    <source>
        <dbReference type="ARBA" id="ARBA00022679"/>
    </source>
</evidence>
<dbReference type="GO" id="GO:0008168">
    <property type="term" value="F:methyltransferase activity"/>
    <property type="evidence" value="ECO:0007669"/>
    <property type="project" value="UniProtKB-KW"/>
</dbReference>
<name>A0ABY6PW43_9ACTN</name>
<proteinExistence type="inferred from homology"/>
<evidence type="ECO:0000313" key="13">
    <source>
        <dbReference type="Proteomes" id="UP001164963"/>
    </source>
</evidence>
<evidence type="ECO:0000256" key="3">
    <source>
        <dbReference type="ARBA" id="ARBA00011890"/>
    </source>
</evidence>
<comment type="subcellular location">
    <subcellularLocation>
        <location evidence="1">Cytoplasm</location>
    </subcellularLocation>
</comment>
<dbReference type="Gene3D" id="3.40.50.150">
    <property type="entry name" value="Vaccinia Virus protein VP39"/>
    <property type="match status" value="1"/>
</dbReference>
<evidence type="ECO:0000256" key="4">
    <source>
        <dbReference type="ARBA" id="ARBA00013346"/>
    </source>
</evidence>
<evidence type="ECO:0000256" key="1">
    <source>
        <dbReference type="ARBA" id="ARBA00004496"/>
    </source>
</evidence>
<dbReference type="GO" id="GO:0032259">
    <property type="term" value="P:methylation"/>
    <property type="evidence" value="ECO:0007669"/>
    <property type="project" value="UniProtKB-KW"/>
</dbReference>
<keyword evidence="6 12" id="KW-0489">Methyltransferase</keyword>
<dbReference type="PANTHER" id="PTHR11579:SF0">
    <property type="entry name" value="PROTEIN-L-ISOASPARTATE(D-ASPARTATE) O-METHYLTRANSFERASE"/>
    <property type="match status" value="1"/>
</dbReference>
<evidence type="ECO:0000256" key="11">
    <source>
        <dbReference type="ARBA" id="ARBA00031350"/>
    </source>
</evidence>
<dbReference type="InterPro" id="IPR029063">
    <property type="entry name" value="SAM-dependent_MTases_sf"/>
</dbReference>
<dbReference type="EMBL" id="CP098740">
    <property type="protein sequence ID" value="UZK56123.1"/>
    <property type="molecule type" value="Genomic_DNA"/>
</dbReference>
<dbReference type="Proteomes" id="UP001164963">
    <property type="component" value="Chromosome"/>
</dbReference>
<evidence type="ECO:0000256" key="2">
    <source>
        <dbReference type="ARBA" id="ARBA00005369"/>
    </source>
</evidence>
<dbReference type="EC" id="2.1.1.77" evidence="3"/>
<comment type="similarity">
    <text evidence="2">Belongs to the methyltransferase superfamily. L-isoaspartyl/D-aspartyl protein methyltransferase family.</text>
</comment>
<dbReference type="CDD" id="cd02440">
    <property type="entry name" value="AdoMet_MTases"/>
    <property type="match status" value="1"/>
</dbReference>
<keyword evidence="5" id="KW-0963">Cytoplasm</keyword>
<keyword evidence="13" id="KW-1185">Reference proteome</keyword>
<evidence type="ECO:0000256" key="8">
    <source>
        <dbReference type="ARBA" id="ARBA00022691"/>
    </source>
</evidence>
<keyword evidence="8" id="KW-0949">S-adenosyl-L-methionine</keyword>
<evidence type="ECO:0000256" key="6">
    <source>
        <dbReference type="ARBA" id="ARBA00022603"/>
    </source>
</evidence>
<reference evidence="12" key="1">
    <citation type="journal article" date="2022" name="Front. Microbiol.">
        <title>Mirubactin C rescues the lethal effect of cell wall biosynthesis mutations in Bacillus subtilis.</title>
        <authorList>
            <person name="Kepplinger B."/>
            <person name="Wen X."/>
            <person name="Tyler A.R."/>
            <person name="Kim B.Y."/>
            <person name="Brown J."/>
            <person name="Banks P."/>
            <person name="Dashti Y."/>
            <person name="Mackenzie E.S."/>
            <person name="Wills C."/>
            <person name="Kawai Y."/>
            <person name="Waldron K.J."/>
            <person name="Allenby N.E.E."/>
            <person name="Wu L.J."/>
            <person name="Hall M.J."/>
            <person name="Errington J."/>
        </authorList>
    </citation>
    <scope>NUCLEOTIDE SEQUENCE</scope>
    <source>
        <strain evidence="12">MDA8-470</strain>
    </source>
</reference>
<accession>A0ABY6PW43</accession>